<comment type="caution">
    <text evidence="1">The sequence shown here is derived from an EMBL/GenBank/DDBJ whole genome shotgun (WGS) entry which is preliminary data.</text>
</comment>
<keyword evidence="2" id="KW-1185">Reference proteome</keyword>
<dbReference type="EMBL" id="JBHSAX010000014">
    <property type="protein sequence ID" value="MFC3963534.1"/>
    <property type="molecule type" value="Genomic_DNA"/>
</dbReference>
<organism evidence="1 2">
    <name type="scientific">Nocardia jiangsuensis</name>
    <dbReference type="NCBI Taxonomy" id="1691563"/>
    <lineage>
        <taxon>Bacteria</taxon>
        <taxon>Bacillati</taxon>
        <taxon>Actinomycetota</taxon>
        <taxon>Actinomycetes</taxon>
        <taxon>Mycobacteriales</taxon>
        <taxon>Nocardiaceae</taxon>
        <taxon>Nocardia</taxon>
    </lineage>
</organism>
<name>A0ABV8DUW4_9NOCA</name>
<dbReference type="InterPro" id="IPR043740">
    <property type="entry name" value="DUF5685"/>
</dbReference>
<gene>
    <name evidence="1" type="ORF">ACFO0B_16205</name>
</gene>
<dbReference type="Proteomes" id="UP001595696">
    <property type="component" value="Unassembled WGS sequence"/>
</dbReference>
<sequence>MFGVLTPCPHGAVRHGVDPGEWYAQLCGLCLGLRDEHGQLARTATNTDAMALTVLTEAQSTVAPVRTGVGPCALRGMRKAEVAVSPGVRLASTASLLLGSAKLEDHVRDGDIRRGARRPVAAVSGSWAKKAAAQAGSIGLDIGPMVAAIAEQSRLEQQAQLTLEDLLAPSAFCAGELVAHTAVLAGKPENVEPLRAVGRHFGALAHLADAVEDLDDDLAAGKFNPLAATGTGRVEAYRAMRQAERGLHTAITDAGLDTTPTVRWVLLDPLDGLLHRLGHDLGLLRAKRPPRHHPVAVFPEAPGRKPNLLEGLGLLFQYPTGYACFASHRRPCSGERKDAWLSRTGCDCGSCCDCSSCCSDCDCCECGCCDCNC</sequence>
<evidence type="ECO:0000313" key="1">
    <source>
        <dbReference type="EMBL" id="MFC3963534.1"/>
    </source>
</evidence>
<accession>A0ABV8DUW4</accession>
<protein>
    <submittedName>
        <fullName evidence="1">DUF5685 family protein</fullName>
    </submittedName>
</protein>
<reference evidence="2" key="1">
    <citation type="journal article" date="2019" name="Int. J. Syst. Evol. Microbiol.">
        <title>The Global Catalogue of Microorganisms (GCM) 10K type strain sequencing project: providing services to taxonomists for standard genome sequencing and annotation.</title>
        <authorList>
            <consortium name="The Broad Institute Genomics Platform"/>
            <consortium name="The Broad Institute Genome Sequencing Center for Infectious Disease"/>
            <person name="Wu L."/>
            <person name="Ma J."/>
        </authorList>
    </citation>
    <scope>NUCLEOTIDE SEQUENCE [LARGE SCALE GENOMIC DNA]</scope>
    <source>
        <strain evidence="2">CGMCC 4.7330</strain>
    </source>
</reference>
<dbReference type="Pfam" id="PF18937">
    <property type="entry name" value="DUF5685"/>
    <property type="match status" value="1"/>
</dbReference>
<evidence type="ECO:0000313" key="2">
    <source>
        <dbReference type="Proteomes" id="UP001595696"/>
    </source>
</evidence>
<proteinExistence type="predicted"/>
<dbReference type="RefSeq" id="WP_378613285.1">
    <property type="nucleotide sequence ID" value="NZ_JBHSAX010000014.1"/>
</dbReference>